<dbReference type="InterPro" id="IPR013325">
    <property type="entry name" value="RNA_pol_sigma_r2"/>
</dbReference>
<evidence type="ECO:0000256" key="2">
    <source>
        <dbReference type="ARBA" id="ARBA00023015"/>
    </source>
</evidence>
<evidence type="ECO:0000259" key="7">
    <source>
        <dbReference type="Pfam" id="PF04542"/>
    </source>
</evidence>
<dbReference type="InterPro" id="IPR014325">
    <property type="entry name" value="RNA_pol_sigma-E_actinobac"/>
</dbReference>
<feature type="domain" description="RNA polymerase sigma-70 region 2" evidence="7">
    <location>
        <begin position="30"/>
        <end position="94"/>
    </location>
</feature>
<keyword evidence="4" id="KW-0238">DNA-binding</keyword>
<evidence type="ECO:0000313" key="9">
    <source>
        <dbReference type="EMBL" id="MBO0608859.1"/>
    </source>
</evidence>
<keyword evidence="2" id="KW-0805">Transcription regulation</keyword>
<dbReference type="InterPro" id="IPR013249">
    <property type="entry name" value="RNA_pol_sigma70_r4_t2"/>
</dbReference>
<organism evidence="9 10">
    <name type="scientific">Myceligenerans salitolerans</name>
    <dbReference type="NCBI Taxonomy" id="1230528"/>
    <lineage>
        <taxon>Bacteria</taxon>
        <taxon>Bacillati</taxon>
        <taxon>Actinomycetota</taxon>
        <taxon>Actinomycetes</taxon>
        <taxon>Micrococcales</taxon>
        <taxon>Promicromonosporaceae</taxon>
        <taxon>Myceligenerans</taxon>
    </lineage>
</organism>
<protein>
    <submittedName>
        <fullName evidence="9">SigE family RNA polymerase sigma factor</fullName>
    </submittedName>
</protein>
<dbReference type="SUPFAM" id="SSF88659">
    <property type="entry name" value="Sigma3 and sigma4 domains of RNA polymerase sigma factors"/>
    <property type="match status" value="1"/>
</dbReference>
<accession>A0ABS3I7C8</accession>
<comment type="caution">
    <text evidence="9">The sequence shown here is derived from an EMBL/GenBank/DDBJ whole genome shotgun (WGS) entry which is preliminary data.</text>
</comment>
<evidence type="ECO:0000259" key="8">
    <source>
        <dbReference type="Pfam" id="PF08281"/>
    </source>
</evidence>
<dbReference type="Gene3D" id="1.10.10.10">
    <property type="entry name" value="Winged helix-like DNA-binding domain superfamily/Winged helix DNA-binding domain"/>
    <property type="match status" value="1"/>
</dbReference>
<keyword evidence="3" id="KW-0731">Sigma factor</keyword>
<evidence type="ECO:0000313" key="10">
    <source>
        <dbReference type="Proteomes" id="UP000664617"/>
    </source>
</evidence>
<dbReference type="CDD" id="cd06171">
    <property type="entry name" value="Sigma70_r4"/>
    <property type="match status" value="1"/>
</dbReference>
<dbReference type="Pfam" id="PF08281">
    <property type="entry name" value="Sigma70_r4_2"/>
    <property type="match status" value="1"/>
</dbReference>
<evidence type="ECO:0000256" key="1">
    <source>
        <dbReference type="ARBA" id="ARBA00010641"/>
    </source>
</evidence>
<evidence type="ECO:0000256" key="3">
    <source>
        <dbReference type="ARBA" id="ARBA00023082"/>
    </source>
</evidence>
<sequence length="192" mass="21068">MSPQTAAVTSSRVAVRTTGGKAARFTAFAERTTPALSRLAFLLTGDEHRARDLVQQALERTYLAWGRVADGNPEAYARRIVVNARIDGWRKRRRETPADPAELWDAQISDQTSGVLHRDQLVRALRTLPPAQRRVIVLRYLYDLSEADTAAELGVSAGSVKSAASRGLARLRTVLGDESSPESTTQRKGTAR</sequence>
<dbReference type="InterPro" id="IPR013324">
    <property type="entry name" value="RNA_pol_sigma_r3/r4-like"/>
</dbReference>
<evidence type="ECO:0000256" key="4">
    <source>
        <dbReference type="ARBA" id="ARBA00023125"/>
    </source>
</evidence>
<dbReference type="InterPro" id="IPR014284">
    <property type="entry name" value="RNA_pol_sigma-70_dom"/>
</dbReference>
<dbReference type="Pfam" id="PF04542">
    <property type="entry name" value="Sigma70_r2"/>
    <property type="match status" value="1"/>
</dbReference>
<dbReference type="PANTHER" id="PTHR43133:SF50">
    <property type="entry name" value="ECF RNA POLYMERASE SIGMA FACTOR SIGM"/>
    <property type="match status" value="1"/>
</dbReference>
<dbReference type="InterPro" id="IPR039425">
    <property type="entry name" value="RNA_pol_sigma-70-like"/>
</dbReference>
<reference evidence="10" key="2">
    <citation type="submission" date="2023-07" db="EMBL/GenBank/DDBJ databases">
        <title>Myceligenerans salitolerans sp. nov., a halotolerant actinomycete isolated from a salt lake in Xinjiang, China.</title>
        <authorList>
            <person name="Guan T."/>
        </authorList>
    </citation>
    <scope>NUCLEOTIDE SEQUENCE [LARGE SCALE GENOMIC DNA]</scope>
    <source>
        <strain evidence="10">XHU 5031</strain>
    </source>
</reference>
<dbReference type="Proteomes" id="UP000664617">
    <property type="component" value="Unassembled WGS sequence"/>
</dbReference>
<dbReference type="EMBL" id="JAFMPK010000028">
    <property type="protein sequence ID" value="MBO0608859.1"/>
    <property type="molecule type" value="Genomic_DNA"/>
</dbReference>
<dbReference type="NCBIfam" id="TIGR02983">
    <property type="entry name" value="SigE-fam_strep"/>
    <property type="match status" value="1"/>
</dbReference>
<dbReference type="NCBIfam" id="TIGR02937">
    <property type="entry name" value="sigma70-ECF"/>
    <property type="match status" value="1"/>
</dbReference>
<evidence type="ECO:0000256" key="5">
    <source>
        <dbReference type="ARBA" id="ARBA00023163"/>
    </source>
</evidence>
<comment type="similarity">
    <text evidence="1">Belongs to the sigma-70 factor family. ECF subfamily.</text>
</comment>
<dbReference type="Gene3D" id="1.10.1740.10">
    <property type="match status" value="1"/>
</dbReference>
<feature type="domain" description="RNA polymerase sigma factor 70 region 4 type 2" evidence="8">
    <location>
        <begin position="119"/>
        <end position="171"/>
    </location>
</feature>
<name>A0ABS3I7C8_9MICO</name>
<dbReference type="InterPro" id="IPR007627">
    <property type="entry name" value="RNA_pol_sigma70_r2"/>
</dbReference>
<gene>
    <name evidence="9" type="ORF">J0911_07425</name>
</gene>
<feature type="compositionally biased region" description="Polar residues" evidence="6">
    <location>
        <begin position="181"/>
        <end position="192"/>
    </location>
</feature>
<keyword evidence="10" id="KW-1185">Reference proteome</keyword>
<evidence type="ECO:0000256" key="6">
    <source>
        <dbReference type="SAM" id="MobiDB-lite"/>
    </source>
</evidence>
<feature type="region of interest" description="Disordered" evidence="6">
    <location>
        <begin position="173"/>
        <end position="192"/>
    </location>
</feature>
<dbReference type="InterPro" id="IPR036388">
    <property type="entry name" value="WH-like_DNA-bd_sf"/>
</dbReference>
<proteinExistence type="inferred from homology"/>
<keyword evidence="5" id="KW-0804">Transcription</keyword>
<dbReference type="SUPFAM" id="SSF88946">
    <property type="entry name" value="Sigma2 domain of RNA polymerase sigma factors"/>
    <property type="match status" value="1"/>
</dbReference>
<reference evidence="9 10" key="1">
    <citation type="submission" date="2021-03" db="EMBL/GenBank/DDBJ databases">
        <authorList>
            <person name="Xin L."/>
        </authorList>
    </citation>
    <scope>NUCLEOTIDE SEQUENCE [LARGE SCALE GENOMIC DNA]</scope>
    <source>
        <strain evidence="9 10">XHU 5031</strain>
    </source>
</reference>
<dbReference type="PANTHER" id="PTHR43133">
    <property type="entry name" value="RNA POLYMERASE ECF-TYPE SIGMA FACTO"/>
    <property type="match status" value="1"/>
</dbReference>